<dbReference type="InterPro" id="IPR025423">
    <property type="entry name" value="TMEM205-like"/>
</dbReference>
<organism evidence="9 10">
    <name type="scientific">Cudoniella acicularis</name>
    <dbReference type="NCBI Taxonomy" id="354080"/>
    <lineage>
        <taxon>Eukaryota</taxon>
        <taxon>Fungi</taxon>
        <taxon>Dikarya</taxon>
        <taxon>Ascomycota</taxon>
        <taxon>Pezizomycotina</taxon>
        <taxon>Leotiomycetes</taxon>
        <taxon>Helotiales</taxon>
        <taxon>Tricladiaceae</taxon>
        <taxon>Cudoniella</taxon>
    </lineage>
</organism>
<evidence type="ECO:0000256" key="3">
    <source>
        <dbReference type="ARBA" id="ARBA00022989"/>
    </source>
</evidence>
<gene>
    <name evidence="9" type="ORF">G7Y89_g8663</name>
</gene>
<feature type="domain" description="TMEM205-like" evidence="7">
    <location>
        <begin position="17"/>
        <end position="126"/>
    </location>
</feature>
<dbReference type="InterPro" id="IPR045518">
    <property type="entry name" value="2EXR"/>
</dbReference>
<feature type="domain" description="2EXR" evidence="8">
    <location>
        <begin position="231"/>
        <end position="312"/>
    </location>
</feature>
<evidence type="ECO:0000313" key="10">
    <source>
        <dbReference type="Proteomes" id="UP000566819"/>
    </source>
</evidence>
<accession>A0A8H4RH32</accession>
<evidence type="ECO:0008006" key="11">
    <source>
        <dbReference type="Google" id="ProtNLM"/>
    </source>
</evidence>
<comment type="caution">
    <text evidence="9">The sequence shown here is derived from an EMBL/GenBank/DDBJ whole genome shotgun (WGS) entry which is preliminary data.</text>
</comment>
<evidence type="ECO:0000259" key="8">
    <source>
        <dbReference type="Pfam" id="PF20150"/>
    </source>
</evidence>
<feature type="region of interest" description="Disordered" evidence="5">
    <location>
        <begin position="124"/>
        <end position="144"/>
    </location>
</feature>
<feature type="transmembrane region" description="Helical" evidence="6">
    <location>
        <begin position="94"/>
        <end position="115"/>
    </location>
</feature>
<dbReference type="PANTHER" id="PTHR23241">
    <property type="entry name" value="LATE EMBRYOGENESIS ABUNDANT PLANTS LEA-RELATED"/>
    <property type="match status" value="1"/>
</dbReference>
<evidence type="ECO:0000256" key="5">
    <source>
        <dbReference type="SAM" id="MobiDB-lite"/>
    </source>
</evidence>
<sequence>MPDLSLFKSPAPYHIIAYGSLLGTQFFQSFIGSVVAYKTLTRPQFSQLQQKIFPIYFGIQTALPVVLALTYPGSGNPLGTASGLSGTFAETNRWSVLVPVATMFVTGLVNMVFIGPATTKLMRERKVQETRDGKKSYDPPPHSQEMQELNQAFSKMHSISSLVNLGAFIAALWLRNRTYAHGINDAELRLPWLSVVRLKKLSKRRLAKSTFTRSVSQLLGSSQKPTTMGSFTLFRKLPPELRLQIWEYTKPEARTIEFTWNSKARSIVSTTATPTILHLCQESRQLFIRAYTPVQFGESTHITLIDFNQDTIFFGRGCQRSVPSGLTNSWVMHNLKIIHDISTSVSLQQNLRIAAFDCGFIRAIESGNRSQGMQDILRKLENLSEIILVRGKPSKRDENVRCNHTGTHSFMAIENNECERCVETCSAYQRMYLAYEAAGIEREIKFSSCDVIPGELVRAARGLDSGTRSVVSGLDFVARVRSRSSASTDTP</sequence>
<keyword evidence="2 6" id="KW-0812">Transmembrane</keyword>
<feature type="transmembrane region" description="Helical" evidence="6">
    <location>
        <begin position="156"/>
        <end position="174"/>
    </location>
</feature>
<evidence type="ECO:0000259" key="7">
    <source>
        <dbReference type="Pfam" id="PF13664"/>
    </source>
</evidence>
<evidence type="ECO:0000256" key="6">
    <source>
        <dbReference type="SAM" id="Phobius"/>
    </source>
</evidence>
<comment type="subcellular location">
    <subcellularLocation>
        <location evidence="1">Membrane</location>
    </subcellularLocation>
</comment>
<feature type="transmembrane region" description="Helical" evidence="6">
    <location>
        <begin position="52"/>
        <end position="74"/>
    </location>
</feature>
<keyword evidence="3 6" id="KW-1133">Transmembrane helix</keyword>
<dbReference type="Proteomes" id="UP000566819">
    <property type="component" value="Unassembled WGS sequence"/>
</dbReference>
<dbReference type="EMBL" id="JAAMPI010000671">
    <property type="protein sequence ID" value="KAF4629483.1"/>
    <property type="molecule type" value="Genomic_DNA"/>
</dbReference>
<name>A0A8H4RH32_9HELO</name>
<dbReference type="PANTHER" id="PTHR23241:SF106">
    <property type="entry name" value="DUF4149 DOMAIN-CONTAINING PROTEIN"/>
    <property type="match status" value="1"/>
</dbReference>
<dbReference type="Pfam" id="PF20150">
    <property type="entry name" value="2EXR"/>
    <property type="match status" value="1"/>
</dbReference>
<feature type="compositionally biased region" description="Basic and acidic residues" evidence="5">
    <location>
        <begin position="124"/>
        <end position="137"/>
    </location>
</feature>
<feature type="transmembrane region" description="Helical" evidence="6">
    <location>
        <begin position="15"/>
        <end position="40"/>
    </location>
</feature>
<proteinExistence type="predicted"/>
<dbReference type="AlphaFoldDB" id="A0A8H4RH32"/>
<protein>
    <recommendedName>
        <fullName evidence="11">DUF4149 domain-containing protein</fullName>
    </recommendedName>
</protein>
<dbReference type="Pfam" id="PF13664">
    <property type="entry name" value="DUF4149"/>
    <property type="match status" value="1"/>
</dbReference>
<evidence type="ECO:0000256" key="4">
    <source>
        <dbReference type="ARBA" id="ARBA00023136"/>
    </source>
</evidence>
<evidence type="ECO:0000256" key="1">
    <source>
        <dbReference type="ARBA" id="ARBA00004370"/>
    </source>
</evidence>
<dbReference type="OrthoDB" id="1641132at2759"/>
<evidence type="ECO:0000256" key="2">
    <source>
        <dbReference type="ARBA" id="ARBA00022692"/>
    </source>
</evidence>
<keyword evidence="10" id="KW-1185">Reference proteome</keyword>
<evidence type="ECO:0000313" key="9">
    <source>
        <dbReference type="EMBL" id="KAF4629483.1"/>
    </source>
</evidence>
<dbReference type="InterPro" id="IPR053009">
    <property type="entry name" value="Xanthocillin_Biosynth-Assoc"/>
</dbReference>
<keyword evidence="4 6" id="KW-0472">Membrane</keyword>
<reference evidence="9 10" key="1">
    <citation type="submission" date="2020-03" db="EMBL/GenBank/DDBJ databases">
        <title>Draft Genome Sequence of Cudoniella acicularis.</title>
        <authorList>
            <person name="Buettner E."/>
            <person name="Kellner H."/>
        </authorList>
    </citation>
    <scope>NUCLEOTIDE SEQUENCE [LARGE SCALE GENOMIC DNA]</scope>
    <source>
        <strain evidence="9 10">DSM 108380</strain>
    </source>
</reference>
<dbReference type="GO" id="GO:0016020">
    <property type="term" value="C:membrane"/>
    <property type="evidence" value="ECO:0007669"/>
    <property type="project" value="UniProtKB-SubCell"/>
</dbReference>